<comment type="caution">
    <text evidence="3">The sequence shown here is derived from an EMBL/GenBank/DDBJ whole genome shotgun (WGS) entry which is preliminary data.</text>
</comment>
<gene>
    <name evidence="3" type="ORF">ADM90_14500</name>
</gene>
<dbReference type="EMBL" id="LGCI01000009">
    <property type="protein sequence ID" value="KOY81601.1"/>
    <property type="molecule type" value="Genomic_DNA"/>
</dbReference>
<dbReference type="AlphaFoldDB" id="A0A0N0CVD3"/>
<evidence type="ECO:0000313" key="4">
    <source>
        <dbReference type="Proteomes" id="UP000037977"/>
    </source>
</evidence>
<dbReference type="RefSeq" id="WP_200908561.1">
    <property type="nucleotide sequence ID" value="NZ_CP065643.1"/>
</dbReference>
<evidence type="ECO:0000256" key="2">
    <source>
        <dbReference type="SAM" id="SignalP"/>
    </source>
</evidence>
<evidence type="ECO:0000256" key="1">
    <source>
        <dbReference type="SAM" id="MobiDB-lite"/>
    </source>
</evidence>
<feature type="chain" id="PRO_5039024578" description="Antigen I/II N-terminal domain-containing protein" evidence="2">
    <location>
        <begin position="20"/>
        <end position="203"/>
    </location>
</feature>
<organism evidence="3 4">
    <name type="scientific">Lysinibacillus macroides</name>
    <dbReference type="NCBI Taxonomy" id="33935"/>
    <lineage>
        <taxon>Bacteria</taxon>
        <taxon>Bacillati</taxon>
        <taxon>Bacillota</taxon>
        <taxon>Bacilli</taxon>
        <taxon>Bacillales</taxon>
        <taxon>Bacillaceae</taxon>
        <taxon>Lysinibacillus</taxon>
    </lineage>
</organism>
<dbReference type="PATRIC" id="fig|33935.3.peg.4920"/>
<feature type="signal peptide" evidence="2">
    <location>
        <begin position="1"/>
        <end position="19"/>
    </location>
</feature>
<evidence type="ECO:0008006" key="5">
    <source>
        <dbReference type="Google" id="ProtNLM"/>
    </source>
</evidence>
<dbReference type="STRING" id="33935.ADM90_14500"/>
<protein>
    <recommendedName>
        <fullName evidence="5">Antigen I/II N-terminal domain-containing protein</fullName>
    </recommendedName>
</protein>
<reference evidence="3 4" key="1">
    <citation type="submission" date="2015-07" db="EMBL/GenBank/DDBJ databases">
        <title>Genome sequencing project for genomic taxonomy and phylogenomics of Bacillus-like bacteria.</title>
        <authorList>
            <person name="Liu B."/>
            <person name="Wang J."/>
            <person name="Zhu Y."/>
            <person name="Liu G."/>
            <person name="Chen Q."/>
            <person name="Chen Z."/>
            <person name="Che J."/>
            <person name="Ge C."/>
            <person name="Shi H."/>
            <person name="Pan Z."/>
            <person name="Liu X."/>
        </authorList>
    </citation>
    <scope>NUCLEOTIDE SEQUENCE [LARGE SCALE GENOMIC DNA]</scope>
    <source>
        <strain evidence="3 4">DSM 54</strain>
    </source>
</reference>
<dbReference type="PROSITE" id="PS51257">
    <property type="entry name" value="PROKAR_LIPOPROTEIN"/>
    <property type="match status" value="1"/>
</dbReference>
<accession>A0A0N0CVD3</accession>
<sequence>MKKLFILSLTLLVSIFLVACNEEKDSDSAKKTEDANQTPAETKSSQPEKEPIDMELTLPAILFEGEEIDEMIADAKEDGVEEAIKNEDGSLTLRMSKSVHQRLMEDLKEVVNEMVEEVKTDKDFTYIQDVTHNNDFTEFTLTVNKELFENSLDTLAIDELALTGVFYHIFNNVEHDQIKMTIIIKDASTGEVIETFMYPDDFE</sequence>
<keyword evidence="2" id="KW-0732">Signal</keyword>
<evidence type="ECO:0000313" key="3">
    <source>
        <dbReference type="EMBL" id="KOY81601.1"/>
    </source>
</evidence>
<feature type="region of interest" description="Disordered" evidence="1">
    <location>
        <begin position="26"/>
        <end position="51"/>
    </location>
</feature>
<feature type="compositionally biased region" description="Polar residues" evidence="1">
    <location>
        <begin position="35"/>
        <end position="45"/>
    </location>
</feature>
<name>A0A0N0CVD3_9BACI</name>
<dbReference type="Proteomes" id="UP000037977">
    <property type="component" value="Unassembled WGS sequence"/>
</dbReference>
<proteinExistence type="predicted"/>
<keyword evidence="4" id="KW-1185">Reference proteome</keyword>